<keyword evidence="2" id="KW-1185">Reference proteome</keyword>
<gene>
    <name evidence="1" type="ORF">CXG46_14015</name>
</gene>
<comment type="caution">
    <text evidence="1">The sequence shown here is derived from an EMBL/GenBank/DDBJ whole genome shotgun (WGS) entry which is preliminary data.</text>
</comment>
<feature type="non-terminal residue" evidence="1">
    <location>
        <position position="65"/>
    </location>
</feature>
<reference evidence="1 2" key="1">
    <citation type="submission" date="2017-12" db="EMBL/GenBank/DDBJ databases">
        <title>Pharmacopeia of the Arctic Ocean.</title>
        <authorList>
            <person name="Collins E."/>
            <person name="Ducluzeau A.-L."/>
        </authorList>
    </citation>
    <scope>NUCLEOTIDE SEQUENCE [LARGE SCALE GENOMIC DNA]</scope>
    <source>
        <strain evidence="1 2">DSM 23325</strain>
    </source>
</reference>
<protein>
    <submittedName>
        <fullName evidence="1">Uncharacterized protein</fullName>
    </submittedName>
</protein>
<evidence type="ECO:0000313" key="1">
    <source>
        <dbReference type="EMBL" id="PKH39526.1"/>
    </source>
</evidence>
<sequence>MGEVLDLAHRLPRTWALVRELWVPAHLGREAARVSRDLDLATAGHADRLLAWQPKRLNPHRIGVL</sequence>
<dbReference type="Proteomes" id="UP000233565">
    <property type="component" value="Unassembled WGS sequence"/>
</dbReference>
<dbReference type="EMBL" id="PJBV01000023">
    <property type="protein sequence ID" value="PKH39526.1"/>
    <property type="molecule type" value="Genomic_DNA"/>
</dbReference>
<organism evidence="1 2">
    <name type="scientific">Nocardioides alpinus</name>
    <dbReference type="NCBI Taxonomy" id="748909"/>
    <lineage>
        <taxon>Bacteria</taxon>
        <taxon>Bacillati</taxon>
        <taxon>Actinomycetota</taxon>
        <taxon>Actinomycetes</taxon>
        <taxon>Propionibacteriales</taxon>
        <taxon>Nocardioidaceae</taxon>
        <taxon>Nocardioides</taxon>
    </lineage>
</organism>
<name>A0ABX4QVZ7_9ACTN</name>
<accession>A0ABX4QVZ7</accession>
<proteinExistence type="predicted"/>
<evidence type="ECO:0000313" key="2">
    <source>
        <dbReference type="Proteomes" id="UP000233565"/>
    </source>
</evidence>